<evidence type="ECO:0008006" key="5">
    <source>
        <dbReference type="Google" id="ProtNLM"/>
    </source>
</evidence>
<keyword evidence="2" id="KW-0732">Signal</keyword>
<name>A0A6A5SGG8_9PLEO</name>
<dbReference type="OrthoDB" id="3691291at2759"/>
<evidence type="ECO:0000256" key="1">
    <source>
        <dbReference type="SAM" id="MobiDB-lite"/>
    </source>
</evidence>
<feature type="region of interest" description="Disordered" evidence="1">
    <location>
        <begin position="124"/>
        <end position="144"/>
    </location>
</feature>
<feature type="signal peptide" evidence="2">
    <location>
        <begin position="1"/>
        <end position="19"/>
    </location>
</feature>
<dbReference type="AlphaFoldDB" id="A0A6A5SGG8"/>
<evidence type="ECO:0000313" key="4">
    <source>
        <dbReference type="Proteomes" id="UP000800038"/>
    </source>
</evidence>
<keyword evidence="4" id="KW-1185">Reference proteome</keyword>
<dbReference type="EMBL" id="ML976104">
    <property type="protein sequence ID" value="KAF1938479.1"/>
    <property type="molecule type" value="Genomic_DNA"/>
</dbReference>
<feature type="chain" id="PRO_5025480300" description="GPI anchored protein" evidence="2">
    <location>
        <begin position="20"/>
        <end position="170"/>
    </location>
</feature>
<protein>
    <recommendedName>
        <fullName evidence="5">GPI anchored protein</fullName>
    </recommendedName>
</protein>
<organism evidence="3 4">
    <name type="scientific">Clathrospora elynae</name>
    <dbReference type="NCBI Taxonomy" id="706981"/>
    <lineage>
        <taxon>Eukaryota</taxon>
        <taxon>Fungi</taxon>
        <taxon>Dikarya</taxon>
        <taxon>Ascomycota</taxon>
        <taxon>Pezizomycotina</taxon>
        <taxon>Dothideomycetes</taxon>
        <taxon>Pleosporomycetidae</taxon>
        <taxon>Pleosporales</taxon>
        <taxon>Diademaceae</taxon>
        <taxon>Clathrospora</taxon>
    </lineage>
</organism>
<evidence type="ECO:0000313" key="3">
    <source>
        <dbReference type="EMBL" id="KAF1938479.1"/>
    </source>
</evidence>
<reference evidence="3" key="1">
    <citation type="journal article" date="2020" name="Stud. Mycol.">
        <title>101 Dothideomycetes genomes: a test case for predicting lifestyles and emergence of pathogens.</title>
        <authorList>
            <person name="Haridas S."/>
            <person name="Albert R."/>
            <person name="Binder M."/>
            <person name="Bloem J."/>
            <person name="Labutti K."/>
            <person name="Salamov A."/>
            <person name="Andreopoulos B."/>
            <person name="Baker S."/>
            <person name="Barry K."/>
            <person name="Bills G."/>
            <person name="Bluhm B."/>
            <person name="Cannon C."/>
            <person name="Castanera R."/>
            <person name="Culley D."/>
            <person name="Daum C."/>
            <person name="Ezra D."/>
            <person name="Gonzalez J."/>
            <person name="Henrissat B."/>
            <person name="Kuo A."/>
            <person name="Liang C."/>
            <person name="Lipzen A."/>
            <person name="Lutzoni F."/>
            <person name="Magnuson J."/>
            <person name="Mondo S."/>
            <person name="Nolan M."/>
            <person name="Ohm R."/>
            <person name="Pangilinan J."/>
            <person name="Park H.-J."/>
            <person name="Ramirez L."/>
            <person name="Alfaro M."/>
            <person name="Sun H."/>
            <person name="Tritt A."/>
            <person name="Yoshinaga Y."/>
            <person name="Zwiers L.-H."/>
            <person name="Turgeon B."/>
            <person name="Goodwin S."/>
            <person name="Spatafora J."/>
            <person name="Crous P."/>
            <person name="Grigoriev I."/>
        </authorList>
    </citation>
    <scope>NUCLEOTIDE SEQUENCE</scope>
    <source>
        <strain evidence="3">CBS 161.51</strain>
    </source>
</reference>
<accession>A0A6A5SGG8</accession>
<sequence length="170" mass="16814">MLAPIAISTLLLLASAAAAQDTPPVVTSPTPASESLYTIQTSDPTDPWSCYEVCVQSPCAASCASSGMIPIPPGETPFPVSESVVSNTTDPLLPSATGVMSIPQGETPISTGTLDTSAISNVTVSPTLSPSSSTTSAASPDKSTNAAAPVFEGHGLPVVAAIAGAAFALI</sequence>
<dbReference type="Proteomes" id="UP000800038">
    <property type="component" value="Unassembled WGS sequence"/>
</dbReference>
<proteinExistence type="predicted"/>
<evidence type="ECO:0000256" key="2">
    <source>
        <dbReference type="SAM" id="SignalP"/>
    </source>
</evidence>
<gene>
    <name evidence="3" type="ORF">EJ02DRAFT_457865</name>
</gene>